<evidence type="ECO:0000259" key="1">
    <source>
        <dbReference type="Pfam" id="PF05713"/>
    </source>
</evidence>
<evidence type="ECO:0000313" key="2">
    <source>
        <dbReference type="EMBL" id="VDC52030.1"/>
    </source>
</evidence>
<dbReference type="Proteomes" id="UP000289220">
    <property type="component" value="Unassembled WGS sequence"/>
</dbReference>
<name>A0A7Z8Y7C2_9CAUL</name>
<protein>
    <recommendedName>
        <fullName evidence="1">Bacterial mobilisation domain-containing protein</fullName>
    </recommendedName>
</protein>
<organism evidence="2 3">
    <name type="scientific">Brevundimonas mediterranea</name>
    <dbReference type="NCBI Taxonomy" id="74329"/>
    <lineage>
        <taxon>Bacteria</taxon>
        <taxon>Pseudomonadati</taxon>
        <taxon>Pseudomonadota</taxon>
        <taxon>Alphaproteobacteria</taxon>
        <taxon>Caulobacterales</taxon>
        <taxon>Caulobacteraceae</taxon>
        <taxon>Brevundimonas</taxon>
    </lineage>
</organism>
<dbReference type="InterPro" id="IPR008687">
    <property type="entry name" value="MobC"/>
</dbReference>
<accession>A0A7Z8Y7C2</accession>
<keyword evidence="3" id="KW-1185">Reference proteome</keyword>
<dbReference type="AlphaFoldDB" id="A0A7Z8Y7C2"/>
<dbReference type="Pfam" id="PF05713">
    <property type="entry name" value="MobC"/>
    <property type="match status" value="1"/>
</dbReference>
<reference evidence="2 3" key="1">
    <citation type="submission" date="2018-11" db="EMBL/GenBank/DDBJ databases">
        <authorList>
            <person name="Peiro R."/>
            <person name="Begona"/>
            <person name="Cbmso G."/>
            <person name="Lopez M."/>
            <person name="Gonzalez S."/>
            <person name="Sacristan E."/>
            <person name="Castillo E."/>
        </authorList>
    </citation>
    <scope>NUCLEOTIDE SEQUENCE [LARGE SCALE GENOMIC DNA]</scope>
    <source>
        <strain evidence="2">Brev_genome</strain>
    </source>
</reference>
<dbReference type="EMBL" id="UXHF01000009">
    <property type="protein sequence ID" value="VDC52030.1"/>
    <property type="molecule type" value="Genomic_DNA"/>
</dbReference>
<gene>
    <name evidence="2" type="ORF">BREV_BREV_00694</name>
</gene>
<comment type="caution">
    <text evidence="2">The sequence shown here is derived from an EMBL/GenBank/DDBJ whole genome shotgun (WGS) entry which is preliminary data.</text>
</comment>
<proteinExistence type="predicted"/>
<dbReference type="RefSeq" id="WP_154725565.1">
    <property type="nucleotide sequence ID" value="NZ_UXHF01000009.1"/>
</dbReference>
<feature type="domain" description="Bacterial mobilisation" evidence="1">
    <location>
        <begin position="111"/>
        <end position="156"/>
    </location>
</feature>
<sequence>MDRITLRLSTDLLARFDAAATGQGGRSRLLRSLMEGAAQASLPAPSAAPLTPSAAKLTVRLTGVDLMRLEAEAGAVGLSRTQWTVALIRARLHGRPQLGRSDGTAFLDARRELRRIGVNINQIARALNTAVLEGQVLDLEVAQLAAFQVEIATWIDALGDAFRGNLDYWRRGG</sequence>
<evidence type="ECO:0000313" key="3">
    <source>
        <dbReference type="Proteomes" id="UP000289220"/>
    </source>
</evidence>